<dbReference type="eggNOG" id="COG1466">
    <property type="taxonomic scope" value="Bacteria"/>
</dbReference>
<dbReference type="SUPFAM" id="SSF48019">
    <property type="entry name" value="post-AAA+ oligomerization domain-like"/>
    <property type="match status" value="1"/>
</dbReference>
<dbReference type="PANTHER" id="PTHR34388:SF1">
    <property type="entry name" value="DNA POLYMERASE III SUBUNIT DELTA"/>
    <property type="match status" value="1"/>
</dbReference>
<dbReference type="Proteomes" id="UP000007947">
    <property type="component" value="Chromosome"/>
</dbReference>
<dbReference type="KEGG" id="mph:MLP_34540"/>
<evidence type="ECO:0000256" key="6">
    <source>
        <dbReference type="ARBA" id="ARBA00034754"/>
    </source>
</evidence>
<feature type="domain" description="DNA polymerase III delta subunit-like C-terminal" evidence="8">
    <location>
        <begin position="215"/>
        <end position="329"/>
    </location>
</feature>
<dbReference type="STRING" id="1032480.MLP_34540"/>
<dbReference type="GO" id="GO:0003677">
    <property type="term" value="F:DNA binding"/>
    <property type="evidence" value="ECO:0007669"/>
    <property type="project" value="InterPro"/>
</dbReference>
<dbReference type="Pfam" id="PF21694">
    <property type="entry name" value="DNA_pol3_delta_C"/>
    <property type="match status" value="1"/>
</dbReference>
<dbReference type="InterPro" id="IPR005790">
    <property type="entry name" value="DNA_polIII_delta"/>
</dbReference>
<dbReference type="InterPro" id="IPR008921">
    <property type="entry name" value="DNA_pol3_clamp-load_cplx_C"/>
</dbReference>
<gene>
    <name evidence="9" type="primary">holA</name>
    <name evidence="9" type="ordered locus">MLP_34540</name>
</gene>
<dbReference type="NCBIfam" id="TIGR01128">
    <property type="entry name" value="holA"/>
    <property type="match status" value="1"/>
</dbReference>
<dbReference type="InterPro" id="IPR048466">
    <property type="entry name" value="DNA_pol3_delta-like_C"/>
</dbReference>
<evidence type="ECO:0000256" key="1">
    <source>
        <dbReference type="ARBA" id="ARBA00012417"/>
    </source>
</evidence>
<dbReference type="SUPFAM" id="SSF52540">
    <property type="entry name" value="P-loop containing nucleoside triphosphate hydrolases"/>
    <property type="match status" value="1"/>
</dbReference>
<keyword evidence="3 9" id="KW-0548">Nucleotidyltransferase</keyword>
<dbReference type="Gene3D" id="1.20.272.10">
    <property type="match status" value="1"/>
</dbReference>
<evidence type="ECO:0000256" key="2">
    <source>
        <dbReference type="ARBA" id="ARBA00022679"/>
    </source>
</evidence>
<dbReference type="AlphaFoldDB" id="F5XN18"/>
<dbReference type="EC" id="2.7.7.7" evidence="1"/>
<accession>F5XN18</accession>
<evidence type="ECO:0000256" key="7">
    <source>
        <dbReference type="ARBA" id="ARBA00049244"/>
    </source>
</evidence>
<evidence type="ECO:0000256" key="4">
    <source>
        <dbReference type="ARBA" id="ARBA00022705"/>
    </source>
</evidence>
<evidence type="ECO:0000313" key="9">
    <source>
        <dbReference type="EMBL" id="BAK36468.1"/>
    </source>
</evidence>
<evidence type="ECO:0000256" key="3">
    <source>
        <dbReference type="ARBA" id="ARBA00022695"/>
    </source>
</evidence>
<dbReference type="HOGENOM" id="CLU_052338_0_0_11"/>
<dbReference type="Gene3D" id="1.10.8.60">
    <property type="match status" value="1"/>
</dbReference>
<dbReference type="PANTHER" id="PTHR34388">
    <property type="entry name" value="DNA POLYMERASE III SUBUNIT DELTA"/>
    <property type="match status" value="1"/>
</dbReference>
<keyword evidence="4" id="KW-0235">DNA replication</keyword>
<comment type="similarity">
    <text evidence="6">Belongs to the DNA polymerase HolA subunit family.</text>
</comment>
<dbReference type="GO" id="GO:0009360">
    <property type="term" value="C:DNA polymerase III complex"/>
    <property type="evidence" value="ECO:0007669"/>
    <property type="project" value="TreeGrafter"/>
</dbReference>
<sequence>MTDWHAERVVSPKRSSAPMSPYGAVTLVLGPERLLAERAVSAVLDRAREECPEVEIDRASGLQLDAGRLAELTGPSLFSAKRAVVLDDLAELPGDLVAQVSGLAKAVDADLGLILVHSGAARNKKLVDAIKAIRPELVDCPAIKTWELPQFVSREIRQLGGSADPESPQLLVEAVGHDLRALAAAVSQLLADSEHGAITAAQVRRYFGGRAEVTSFAVADATLSGRTGVAMEQLRWALSTGVAPVLVTSAFASGVRGLGKLIGAPSGMREGDLAREVGVPPWKLKSMRSQARGWDQRGLARALQAVATADAAVKGAADDAEFALEQLVLAVANSRRS</sequence>
<protein>
    <recommendedName>
        <fullName evidence="1">DNA-directed DNA polymerase</fullName>
        <ecNumber evidence="1">2.7.7.7</ecNumber>
    </recommendedName>
</protein>
<organism evidence="9 10">
    <name type="scientific">Microlunatus phosphovorus (strain ATCC 700054 / DSM 10555 / JCM 9379 / NBRC 101784 / NCIMB 13414 / VKM Ac-1990 / NM-1)</name>
    <dbReference type="NCBI Taxonomy" id="1032480"/>
    <lineage>
        <taxon>Bacteria</taxon>
        <taxon>Bacillati</taxon>
        <taxon>Actinomycetota</taxon>
        <taxon>Actinomycetes</taxon>
        <taxon>Propionibacteriales</taxon>
        <taxon>Propionibacteriaceae</taxon>
        <taxon>Microlunatus</taxon>
    </lineage>
</organism>
<keyword evidence="2 9" id="KW-0808">Transferase</keyword>
<reference evidence="9 10" key="1">
    <citation type="submission" date="2011-05" db="EMBL/GenBank/DDBJ databases">
        <title>Whole genome sequence of Microlunatus phosphovorus NM-1.</title>
        <authorList>
            <person name="Hosoyama A."/>
            <person name="Sasaki K."/>
            <person name="Harada T."/>
            <person name="Igarashi R."/>
            <person name="Kawakoshi A."/>
            <person name="Sasagawa M."/>
            <person name="Fukada J."/>
            <person name="Nakamura S."/>
            <person name="Katano Y."/>
            <person name="Hanada S."/>
            <person name="Kamagata Y."/>
            <person name="Nakamura N."/>
            <person name="Yamazaki S."/>
            <person name="Fujita N."/>
        </authorList>
    </citation>
    <scope>NUCLEOTIDE SEQUENCE [LARGE SCALE GENOMIC DNA]</scope>
    <source>
        <strain evidence="10">ATCC 700054 / DSM 10555 / JCM 9379 / NBRC 101784 / NCIMB 13414 / VKM Ac-1990 / NM-1</strain>
    </source>
</reference>
<dbReference type="InterPro" id="IPR027417">
    <property type="entry name" value="P-loop_NTPase"/>
</dbReference>
<keyword evidence="10" id="KW-1185">Reference proteome</keyword>
<comment type="catalytic activity">
    <reaction evidence="7">
        <text>DNA(n) + a 2'-deoxyribonucleoside 5'-triphosphate = DNA(n+1) + diphosphate</text>
        <dbReference type="Rhea" id="RHEA:22508"/>
        <dbReference type="Rhea" id="RHEA-COMP:17339"/>
        <dbReference type="Rhea" id="RHEA-COMP:17340"/>
        <dbReference type="ChEBI" id="CHEBI:33019"/>
        <dbReference type="ChEBI" id="CHEBI:61560"/>
        <dbReference type="ChEBI" id="CHEBI:173112"/>
        <dbReference type="EC" id="2.7.7.7"/>
    </reaction>
</comment>
<evidence type="ECO:0000256" key="5">
    <source>
        <dbReference type="ARBA" id="ARBA00022932"/>
    </source>
</evidence>
<proteinExistence type="inferred from homology"/>
<keyword evidence="5" id="KW-0239">DNA-directed DNA polymerase</keyword>
<dbReference type="Gene3D" id="3.40.50.300">
    <property type="entry name" value="P-loop containing nucleotide triphosphate hydrolases"/>
    <property type="match status" value="1"/>
</dbReference>
<dbReference type="GO" id="GO:0003887">
    <property type="term" value="F:DNA-directed DNA polymerase activity"/>
    <property type="evidence" value="ECO:0007669"/>
    <property type="project" value="UniProtKB-KW"/>
</dbReference>
<evidence type="ECO:0000259" key="8">
    <source>
        <dbReference type="Pfam" id="PF21694"/>
    </source>
</evidence>
<evidence type="ECO:0000313" key="10">
    <source>
        <dbReference type="Proteomes" id="UP000007947"/>
    </source>
</evidence>
<name>F5XN18_MICPN</name>
<dbReference type="EMBL" id="AP012204">
    <property type="protein sequence ID" value="BAK36468.1"/>
    <property type="molecule type" value="Genomic_DNA"/>
</dbReference>
<dbReference type="GO" id="GO:0006261">
    <property type="term" value="P:DNA-templated DNA replication"/>
    <property type="evidence" value="ECO:0007669"/>
    <property type="project" value="TreeGrafter"/>
</dbReference>